<reference evidence="1" key="1">
    <citation type="submission" date="2024-07" db="EMBL/GenBank/DDBJ databases">
        <authorList>
            <person name="Yu S.T."/>
        </authorList>
    </citation>
    <scope>NUCLEOTIDE SEQUENCE</scope>
    <source>
        <strain evidence="1">R35</strain>
    </source>
</reference>
<name>A0AB39ST55_9ACTN</name>
<sequence>MERAAAPHGVDAAVDCVGTDEAVDTSLGLLGGDGARFATIAAIARAQKDGLRALIGVLPESMAYRNVVRQEVIDMAADGTLVVPVAATYSLADAQAAIARLATGHPGGKLALIP</sequence>
<protein>
    <submittedName>
        <fullName evidence="1">Zinc-binding dehydrogenase</fullName>
    </submittedName>
</protein>
<evidence type="ECO:0000313" key="1">
    <source>
        <dbReference type="EMBL" id="XDQ68930.1"/>
    </source>
</evidence>
<dbReference type="Pfam" id="PF13602">
    <property type="entry name" value="ADH_zinc_N_2"/>
    <property type="match status" value="1"/>
</dbReference>
<gene>
    <name evidence="1" type="ORF">AB5J50_43470</name>
</gene>
<organism evidence="1">
    <name type="scientific">Streptomyces sp. R35</name>
    <dbReference type="NCBI Taxonomy" id="3238630"/>
    <lineage>
        <taxon>Bacteria</taxon>
        <taxon>Bacillati</taxon>
        <taxon>Actinomycetota</taxon>
        <taxon>Actinomycetes</taxon>
        <taxon>Kitasatosporales</taxon>
        <taxon>Streptomycetaceae</taxon>
        <taxon>Streptomyces</taxon>
    </lineage>
</organism>
<dbReference type="Gene3D" id="3.90.180.10">
    <property type="entry name" value="Medium-chain alcohol dehydrogenases, catalytic domain"/>
    <property type="match status" value="1"/>
</dbReference>
<dbReference type="AlphaFoldDB" id="A0AB39ST55"/>
<accession>A0AB39ST55</accession>
<proteinExistence type="predicted"/>
<dbReference type="RefSeq" id="WP_369265672.1">
    <property type="nucleotide sequence ID" value="NZ_CP163440.1"/>
</dbReference>
<dbReference type="EMBL" id="CP163440">
    <property type="protein sequence ID" value="XDQ68930.1"/>
    <property type="molecule type" value="Genomic_DNA"/>
</dbReference>